<comment type="caution">
    <text evidence="3">The sequence shown here is derived from an EMBL/GenBank/DDBJ whole genome shotgun (WGS) entry which is preliminary data.</text>
</comment>
<organism evidence="3 4">
    <name type="scientific">Blomia tropicalis</name>
    <name type="common">Mite</name>
    <dbReference type="NCBI Taxonomy" id="40697"/>
    <lineage>
        <taxon>Eukaryota</taxon>
        <taxon>Metazoa</taxon>
        <taxon>Ecdysozoa</taxon>
        <taxon>Arthropoda</taxon>
        <taxon>Chelicerata</taxon>
        <taxon>Arachnida</taxon>
        <taxon>Acari</taxon>
        <taxon>Acariformes</taxon>
        <taxon>Sarcoptiformes</taxon>
        <taxon>Astigmata</taxon>
        <taxon>Glycyphagoidea</taxon>
        <taxon>Echimyopodidae</taxon>
        <taxon>Blomia</taxon>
    </lineage>
</organism>
<feature type="region of interest" description="Disordered" evidence="1">
    <location>
        <begin position="45"/>
        <end position="84"/>
    </location>
</feature>
<feature type="compositionally biased region" description="Low complexity" evidence="1">
    <location>
        <begin position="67"/>
        <end position="79"/>
    </location>
</feature>
<feature type="region of interest" description="Disordered" evidence="1">
    <location>
        <begin position="264"/>
        <end position="283"/>
    </location>
</feature>
<feature type="compositionally biased region" description="Polar residues" evidence="1">
    <location>
        <begin position="53"/>
        <end position="63"/>
    </location>
</feature>
<evidence type="ECO:0000313" key="4">
    <source>
        <dbReference type="Proteomes" id="UP001142055"/>
    </source>
</evidence>
<keyword evidence="4" id="KW-1185">Reference proteome</keyword>
<feature type="signal peptide" evidence="2">
    <location>
        <begin position="1"/>
        <end position="18"/>
    </location>
</feature>
<keyword evidence="2" id="KW-0732">Signal</keyword>
<dbReference type="EMBL" id="JAPWDV010000001">
    <property type="protein sequence ID" value="KAJ6223699.1"/>
    <property type="molecule type" value="Genomic_DNA"/>
</dbReference>
<protein>
    <submittedName>
        <fullName evidence="3">Uncharacterized protein</fullName>
    </submittedName>
</protein>
<name>A0A9Q0ME04_BLOTA</name>
<evidence type="ECO:0000256" key="1">
    <source>
        <dbReference type="SAM" id="MobiDB-lite"/>
    </source>
</evidence>
<accession>A0A9Q0ME04</accession>
<evidence type="ECO:0000256" key="2">
    <source>
        <dbReference type="SAM" id="SignalP"/>
    </source>
</evidence>
<sequence length="283" mass="31618">MLVIVGVTLVWLIPLVISIVPLSMAMCTPCIHEPSEMIESKCTNDLNRRSNSKRANVSRSNSHVNKKPSPVSSKQQQQKTKSRCRKLSNISCGKRLQLKTSSTTIKGKLNKFGKSNIGGGKEEMVLGSTKQLALKNPYIVTNKKRQTSMIRLVDNQAYFDALKMNNDNPKSKCDLQSSQPKVPTNLGYMLNSTLIPIQTDSFVISPISSKGGKSNITITKNEKNQSMVDGICTKYDSMSRSIITECHIRRIECSNYKERRVCDDTNNMNKSKTSDFESSKNIL</sequence>
<dbReference type="Proteomes" id="UP001142055">
    <property type="component" value="Chromosome 1"/>
</dbReference>
<dbReference type="AlphaFoldDB" id="A0A9Q0ME04"/>
<proteinExistence type="predicted"/>
<evidence type="ECO:0000313" key="3">
    <source>
        <dbReference type="EMBL" id="KAJ6223699.1"/>
    </source>
</evidence>
<gene>
    <name evidence="3" type="ORF">RDWZM_002244</name>
</gene>
<reference evidence="3" key="1">
    <citation type="submission" date="2022-12" db="EMBL/GenBank/DDBJ databases">
        <title>Genome assemblies of Blomia tropicalis.</title>
        <authorList>
            <person name="Cui Y."/>
        </authorList>
    </citation>
    <scope>NUCLEOTIDE SEQUENCE</scope>
    <source>
        <tissue evidence="3">Adult mites</tissue>
    </source>
</reference>
<feature type="chain" id="PRO_5040497281" evidence="2">
    <location>
        <begin position="19"/>
        <end position="283"/>
    </location>
</feature>
<feature type="compositionally biased region" description="Basic and acidic residues" evidence="1">
    <location>
        <begin position="272"/>
        <end position="283"/>
    </location>
</feature>